<dbReference type="SUPFAM" id="SSF51126">
    <property type="entry name" value="Pectin lyase-like"/>
    <property type="match status" value="1"/>
</dbReference>
<dbReference type="EMBL" id="JAUSVL010000001">
    <property type="protein sequence ID" value="MDQ0290129.1"/>
    <property type="molecule type" value="Genomic_DNA"/>
</dbReference>
<sequence length="988" mass="107925">MTTRTYRLTGLACAILAACCGCQGNKQLAQIEASYGLLLYVSPTGNDQHNGHAAQATAAGADGPFATLERARDEIRAIKAAGGLPPGGVCVILLAGRHERQTPFVLGEDDSGTAAAPICYRALPGAAVHLSGGRLVAGLAPVSDDALRQRLPPAARDHVRQLDLAAVGISGIGDYAVNPEHAVQLRIARADMQGEYTMGSIPPRQDDPLPERMELFWNDRPMEIARGPNADHVTVAEPLGENTRNVRGFISHVEGIFRYDGDYPQRWAGEPDAYVCGSWARDWAEQRHRIDKHDLAQRIISVAKPYHTYGYAKNKWFYGFNILAELDQPGEWYVDRASNTLLFWPPADADGATRLELSAAPRLIELTGVKHLSIRGIILEAARASAITMRDCVDCHVVGCTIRNVGCHAVVIEDGRDNSVAGCDLYNLGGGGVYLVGGDRKTLTPCNHAAINNHIHHYGRWDRMYRPAVALSGVGMRVAHNLIHDAPHAAIIFGGNDHVIEFNEIHSVCYESNDCGAIYAGRCWAIRGHVIRNNYLHHINGRKGLPCKGIYLDDSFAAAEVVGNVFHQVTFPIFLGGGRDNLFANNLFIDCPSSIYIDARALGWQKPHVDGRIKEAREKGTLRGIRFQEPPYSTRYPQLLTLLDDEPFYPKGNVITGNIFWRGNGEHITRMTHGQPISDRWWLVIDSKDPHVKEVITVENNLVDQDPRCVNAATGDFALRDDSPAQSIGFKPIPFAQIGLVNDDTRASWPALHRPRVMPAPPTPMRLILANTPPPAAKKSLRSGPPPVLTVPKTTSAPAIDGAITSAEWPTDGTCAIMPLDKSLYHEPVKFTSTAWLRHDGKALYIAVANDTDPQKPLVTDKRWAGSDAVEIALRFLREDEAEPQPTIVLRAYPNGRFESSGEARAPADLIQAAQRLCTVATAVASPSRWNAEFSVPLALFSDALAPNPRIACNISARKIADDSWAMWQGTGALTWETDKAGILDLAP</sequence>
<keyword evidence="3" id="KW-1185">Reference proteome</keyword>
<name>A0AAE3VGJ3_9BACT</name>
<protein>
    <recommendedName>
        <fullName evidence="1">Right handed beta helix domain-containing protein</fullName>
    </recommendedName>
</protein>
<dbReference type="PANTHER" id="PTHR36453">
    <property type="entry name" value="SECRETED PROTEIN-RELATED"/>
    <property type="match status" value="1"/>
</dbReference>
<comment type="caution">
    <text evidence="2">The sequence shown here is derived from an EMBL/GenBank/DDBJ whole genome shotgun (WGS) entry which is preliminary data.</text>
</comment>
<evidence type="ECO:0000259" key="1">
    <source>
        <dbReference type="Pfam" id="PF13229"/>
    </source>
</evidence>
<dbReference type="Pfam" id="PF13229">
    <property type="entry name" value="Beta_helix"/>
    <property type="match status" value="1"/>
</dbReference>
<evidence type="ECO:0000313" key="3">
    <source>
        <dbReference type="Proteomes" id="UP001238163"/>
    </source>
</evidence>
<accession>A0AAE3VGJ3</accession>
<evidence type="ECO:0000313" key="2">
    <source>
        <dbReference type="EMBL" id="MDQ0290129.1"/>
    </source>
</evidence>
<dbReference type="InterPro" id="IPR039448">
    <property type="entry name" value="Beta_helix"/>
</dbReference>
<gene>
    <name evidence="2" type="ORF">J3R75_002236</name>
</gene>
<dbReference type="Gene3D" id="2.60.40.1190">
    <property type="match status" value="1"/>
</dbReference>
<dbReference type="RefSeq" id="WP_307261548.1">
    <property type="nucleotide sequence ID" value="NZ_JAUSVL010000001.1"/>
</dbReference>
<organism evidence="2 3">
    <name type="scientific">Oligosphaera ethanolica</name>
    <dbReference type="NCBI Taxonomy" id="760260"/>
    <lineage>
        <taxon>Bacteria</taxon>
        <taxon>Pseudomonadati</taxon>
        <taxon>Lentisphaerota</taxon>
        <taxon>Oligosphaeria</taxon>
        <taxon>Oligosphaerales</taxon>
        <taxon>Oligosphaeraceae</taxon>
        <taxon>Oligosphaera</taxon>
    </lineage>
</organism>
<dbReference type="Gene3D" id="2.160.20.10">
    <property type="entry name" value="Single-stranded right-handed beta-helix, Pectin lyase-like"/>
    <property type="match status" value="2"/>
</dbReference>
<dbReference type="SMART" id="SM00710">
    <property type="entry name" value="PbH1"/>
    <property type="match status" value="6"/>
</dbReference>
<dbReference type="InterPro" id="IPR012334">
    <property type="entry name" value="Pectin_lyas_fold"/>
</dbReference>
<reference evidence="2" key="1">
    <citation type="submission" date="2023-07" db="EMBL/GenBank/DDBJ databases">
        <title>Genomic Encyclopedia of Type Strains, Phase IV (KMG-IV): sequencing the most valuable type-strain genomes for metagenomic binning, comparative biology and taxonomic classification.</title>
        <authorList>
            <person name="Goeker M."/>
        </authorList>
    </citation>
    <scope>NUCLEOTIDE SEQUENCE</scope>
    <source>
        <strain evidence="2">DSM 24202</strain>
    </source>
</reference>
<dbReference type="SUPFAM" id="SSF49344">
    <property type="entry name" value="CBD9-like"/>
    <property type="match status" value="1"/>
</dbReference>
<dbReference type="Proteomes" id="UP001238163">
    <property type="component" value="Unassembled WGS sequence"/>
</dbReference>
<dbReference type="PANTHER" id="PTHR36453:SF1">
    <property type="entry name" value="RIGHT HANDED BETA HELIX DOMAIN-CONTAINING PROTEIN"/>
    <property type="match status" value="1"/>
</dbReference>
<dbReference type="InterPro" id="IPR011050">
    <property type="entry name" value="Pectin_lyase_fold/virulence"/>
</dbReference>
<dbReference type="AlphaFoldDB" id="A0AAE3VGJ3"/>
<proteinExistence type="predicted"/>
<dbReference type="PROSITE" id="PS51257">
    <property type="entry name" value="PROKAR_LIPOPROTEIN"/>
    <property type="match status" value="1"/>
</dbReference>
<feature type="domain" description="Right handed beta helix" evidence="1">
    <location>
        <begin position="386"/>
        <end position="588"/>
    </location>
</feature>
<dbReference type="InterPro" id="IPR006626">
    <property type="entry name" value="PbH1"/>
</dbReference>